<dbReference type="EMBL" id="WELI01000011">
    <property type="protein sequence ID" value="KAB7727303.1"/>
    <property type="molecule type" value="Genomic_DNA"/>
</dbReference>
<keyword evidence="2" id="KW-1185">Reference proteome</keyword>
<dbReference type="Proteomes" id="UP000488299">
    <property type="component" value="Unassembled WGS sequence"/>
</dbReference>
<proteinExistence type="predicted"/>
<protein>
    <submittedName>
        <fullName evidence="1">Uncharacterized protein</fullName>
    </submittedName>
</protein>
<accession>A0A7J5TU28</accession>
<gene>
    <name evidence="1" type="ORF">F5984_21995</name>
</gene>
<name>A0A7J5TU28_9BACT</name>
<evidence type="ECO:0000313" key="2">
    <source>
        <dbReference type="Proteomes" id="UP000488299"/>
    </source>
</evidence>
<comment type="caution">
    <text evidence="1">The sequence shown here is derived from an EMBL/GenBank/DDBJ whole genome shotgun (WGS) entry which is preliminary data.</text>
</comment>
<evidence type="ECO:0000313" key="1">
    <source>
        <dbReference type="EMBL" id="KAB7727303.1"/>
    </source>
</evidence>
<reference evidence="1 2" key="1">
    <citation type="submission" date="2019-10" db="EMBL/GenBank/DDBJ databases">
        <title>Rudanella paleaurantiibacter sp. nov., isolated from sludge.</title>
        <authorList>
            <person name="Xu S.Q."/>
        </authorList>
    </citation>
    <scope>NUCLEOTIDE SEQUENCE [LARGE SCALE GENOMIC DNA]</scope>
    <source>
        <strain evidence="1 2">HX-22-17</strain>
    </source>
</reference>
<dbReference type="RefSeq" id="WP_152126379.1">
    <property type="nucleotide sequence ID" value="NZ_WELI01000011.1"/>
</dbReference>
<dbReference type="AlphaFoldDB" id="A0A7J5TU28"/>
<organism evidence="1 2">
    <name type="scientific">Rudanella paleaurantiibacter</name>
    <dbReference type="NCBI Taxonomy" id="2614655"/>
    <lineage>
        <taxon>Bacteria</taxon>
        <taxon>Pseudomonadati</taxon>
        <taxon>Bacteroidota</taxon>
        <taxon>Cytophagia</taxon>
        <taxon>Cytophagales</taxon>
        <taxon>Cytophagaceae</taxon>
        <taxon>Rudanella</taxon>
    </lineage>
</organism>
<sequence>MTTTHCATETLADLTERFPEFPSAEQAPKPVHDDRKLWTLFVDKEMTALMPADEYSRAKAVTTYFFRAVDQLKTRQMESVGALLRQGVEALQTLTHPYAHLYARQFQLSADALYAYKEGRYDLAFAQTVECVGLNDYLVRLGCPSMLFRSLEQNINLCLVYSRQGNVAAERRMLNGLIRYLLLGETDSALFGTAFADSVPQLRSGYLAFVAEGCLKTYVATAAGMLIRTAGANPEAEAGHFEELLGNIGEFAAPSLERVVLYNWLYLKRVYFRGAFDQFAQEVAEFLAEPYERRFDVLKFSLCQNLLFGLQSRSIRAPLLEARIQTYIHTKLSYKPGQSNFLLPGQTGQNQLA</sequence>